<comment type="caution">
    <text evidence="1">The sequence shown here is derived from an EMBL/GenBank/DDBJ whole genome shotgun (WGS) entry which is preliminary data.</text>
</comment>
<keyword evidence="2" id="KW-1185">Reference proteome</keyword>
<dbReference type="PANTHER" id="PTHR38926:SF13">
    <property type="entry name" value="F-BOX DOMAIN CONTAINING PROTEIN, EXPRESSED"/>
    <property type="match status" value="1"/>
</dbReference>
<evidence type="ECO:0000313" key="1">
    <source>
        <dbReference type="EMBL" id="KAK0599072.1"/>
    </source>
</evidence>
<reference evidence="1" key="1">
    <citation type="journal article" date="2022" name="Plant J.">
        <title>Strategies of tolerance reflected in two North American maple genomes.</title>
        <authorList>
            <person name="McEvoy S.L."/>
            <person name="Sezen U.U."/>
            <person name="Trouern-Trend A."/>
            <person name="McMahon S.M."/>
            <person name="Schaberg P.G."/>
            <person name="Yang J."/>
            <person name="Wegrzyn J.L."/>
            <person name="Swenson N.G."/>
        </authorList>
    </citation>
    <scope>NUCLEOTIDE SEQUENCE</scope>
    <source>
        <strain evidence="1">NS2018</strain>
    </source>
</reference>
<reference evidence="1" key="2">
    <citation type="submission" date="2023-06" db="EMBL/GenBank/DDBJ databases">
        <authorList>
            <person name="Swenson N.G."/>
            <person name="Wegrzyn J.L."/>
            <person name="Mcevoy S.L."/>
        </authorList>
    </citation>
    <scope>NUCLEOTIDE SEQUENCE</scope>
    <source>
        <strain evidence="1">NS2018</strain>
        <tissue evidence="1">Leaf</tissue>
    </source>
</reference>
<dbReference type="EMBL" id="JAUESC010000003">
    <property type="protein sequence ID" value="KAK0599072.1"/>
    <property type="molecule type" value="Genomic_DNA"/>
</dbReference>
<name>A0AA39SZD4_ACESA</name>
<proteinExistence type="predicted"/>
<evidence type="ECO:0008006" key="3">
    <source>
        <dbReference type="Google" id="ProtNLM"/>
    </source>
</evidence>
<dbReference type="SUPFAM" id="SSF52047">
    <property type="entry name" value="RNI-like"/>
    <property type="match status" value="1"/>
</dbReference>
<dbReference type="Proteomes" id="UP001168877">
    <property type="component" value="Unassembled WGS sequence"/>
</dbReference>
<organism evidence="1 2">
    <name type="scientific">Acer saccharum</name>
    <name type="common">Sugar maple</name>
    <dbReference type="NCBI Taxonomy" id="4024"/>
    <lineage>
        <taxon>Eukaryota</taxon>
        <taxon>Viridiplantae</taxon>
        <taxon>Streptophyta</taxon>
        <taxon>Embryophyta</taxon>
        <taxon>Tracheophyta</taxon>
        <taxon>Spermatophyta</taxon>
        <taxon>Magnoliopsida</taxon>
        <taxon>eudicotyledons</taxon>
        <taxon>Gunneridae</taxon>
        <taxon>Pentapetalae</taxon>
        <taxon>rosids</taxon>
        <taxon>malvids</taxon>
        <taxon>Sapindales</taxon>
        <taxon>Sapindaceae</taxon>
        <taxon>Hippocastanoideae</taxon>
        <taxon>Acereae</taxon>
        <taxon>Acer</taxon>
    </lineage>
</organism>
<dbReference type="InterPro" id="IPR032675">
    <property type="entry name" value="LRR_dom_sf"/>
</dbReference>
<evidence type="ECO:0000313" key="2">
    <source>
        <dbReference type="Proteomes" id="UP001168877"/>
    </source>
</evidence>
<sequence>MSSNQVAYSDNKKIKVSGEREQESSWSLGLRRWEDLSLDILKQIFNGVSISDLSRNVSSVCHSWQFCCWLFLCWENNELNLRITEAALGVVKETTAKPMNSIGVPCSSTEKYAQALLDIKLMDMLKSILEDNDYYGIYLANWRLSIQTVKIPENIQISDEHLIYIAERTTGLVKLDLLGSLRITARGFAKALYNWKNIEGICFGKLRHDYFDQVIEEIGKNCSMLQIISLRMPDFHINRHNARVIIKNLRQVRALRFEGASLCSDGMEILFFSYTDIKVIQLWRCFLKDNEGNTDTANPIYSFPMSITFTFTEHAAWCRKYIEVPTGFGWDEWMAMNFFQVPCTLDFLDGLQF</sequence>
<accession>A0AA39SZD4</accession>
<gene>
    <name evidence="1" type="ORF">LWI29_002078</name>
</gene>
<dbReference type="AlphaFoldDB" id="A0AA39SZD4"/>
<protein>
    <recommendedName>
        <fullName evidence="3">F-box domain-containing protein</fullName>
    </recommendedName>
</protein>
<dbReference type="PANTHER" id="PTHR38926">
    <property type="entry name" value="F-BOX DOMAIN CONTAINING PROTEIN, EXPRESSED"/>
    <property type="match status" value="1"/>
</dbReference>
<dbReference type="Gene3D" id="3.80.10.10">
    <property type="entry name" value="Ribonuclease Inhibitor"/>
    <property type="match status" value="1"/>
</dbReference>